<proteinExistence type="predicted"/>
<evidence type="ECO:0000313" key="1">
    <source>
        <dbReference type="EMBL" id="KAH6628078.1"/>
    </source>
</evidence>
<organism evidence="1 2">
    <name type="scientific">Chaetomium tenue</name>
    <dbReference type="NCBI Taxonomy" id="1854479"/>
    <lineage>
        <taxon>Eukaryota</taxon>
        <taxon>Fungi</taxon>
        <taxon>Dikarya</taxon>
        <taxon>Ascomycota</taxon>
        <taxon>Pezizomycotina</taxon>
        <taxon>Sordariomycetes</taxon>
        <taxon>Sordariomycetidae</taxon>
        <taxon>Sordariales</taxon>
        <taxon>Chaetomiaceae</taxon>
        <taxon>Chaetomium</taxon>
    </lineage>
</organism>
<gene>
    <name evidence="1" type="ORF">F5144DRAFT_577923</name>
</gene>
<accession>A0ACB7P237</accession>
<dbReference type="Proteomes" id="UP000724584">
    <property type="component" value="Unassembled WGS sequence"/>
</dbReference>
<sequence>MPMAMANTNPQPSPPAPTVTRAGATLLTLPTEILITISQNLCLHCRSPRIGELPDDETTTGVHEQTSLAHLSTTCTRLRAVAQPILFHFFHPLADGHSTTRLRLAHLIRTLHHRPDLAACVKSLVLWTPNNNENDDDDTTTTTTAFVRAAAERLDPWWVDRMHDGLEELQELAMALTSGTVGYVLLQRWFGGAGGLATTDWLGWAQPMEGLRHLVLVGWRYRWPRQWEHTFHIKEARALLRASAEGLESLVAVDCGGDGVGPPLVAGGQDPLKAVPWDVELPRLRRLSISGENVGVEEVEAIVRHSEVFEDLELFHSQYYHGREWERDVLDLERHLGTAKKTLKRLCYSAFPIKAPLRETDVCDEEYEQGDSDDDEDYFDPTWHGLEGFEVGFSLKDFSVLETLELEQLVLYGPVFEEPDNVENDRSGELVTTDDFLEKFPPSLVRLRIGCIFYWPIVFRDMLAMADECARFPKLRSVTLEVRRIPPREEFYYLVEAFQRVGIAISICSVVRDPFSRGLLPTRPGFPVRLPEPVCYTSEHLLGRMSIR</sequence>
<name>A0ACB7P237_9PEZI</name>
<reference evidence="1 2" key="1">
    <citation type="journal article" date="2021" name="Nat. Commun.">
        <title>Genetic determinants of endophytism in the Arabidopsis root mycobiome.</title>
        <authorList>
            <person name="Mesny F."/>
            <person name="Miyauchi S."/>
            <person name="Thiergart T."/>
            <person name="Pickel B."/>
            <person name="Atanasova L."/>
            <person name="Karlsson M."/>
            <person name="Huettel B."/>
            <person name="Barry K.W."/>
            <person name="Haridas S."/>
            <person name="Chen C."/>
            <person name="Bauer D."/>
            <person name="Andreopoulos W."/>
            <person name="Pangilinan J."/>
            <person name="LaButti K."/>
            <person name="Riley R."/>
            <person name="Lipzen A."/>
            <person name="Clum A."/>
            <person name="Drula E."/>
            <person name="Henrissat B."/>
            <person name="Kohler A."/>
            <person name="Grigoriev I.V."/>
            <person name="Martin F.M."/>
            <person name="Hacquard S."/>
        </authorList>
    </citation>
    <scope>NUCLEOTIDE SEQUENCE [LARGE SCALE GENOMIC DNA]</scope>
    <source>
        <strain evidence="1 2">MPI-SDFR-AT-0079</strain>
    </source>
</reference>
<comment type="caution">
    <text evidence="1">The sequence shown here is derived from an EMBL/GenBank/DDBJ whole genome shotgun (WGS) entry which is preliminary data.</text>
</comment>
<keyword evidence="2" id="KW-1185">Reference proteome</keyword>
<dbReference type="EMBL" id="JAGIZQ010000005">
    <property type="protein sequence ID" value="KAH6628078.1"/>
    <property type="molecule type" value="Genomic_DNA"/>
</dbReference>
<protein>
    <submittedName>
        <fullName evidence="1">Uncharacterized protein</fullName>
    </submittedName>
</protein>
<evidence type="ECO:0000313" key="2">
    <source>
        <dbReference type="Proteomes" id="UP000724584"/>
    </source>
</evidence>